<dbReference type="EMBL" id="JADGJD010001532">
    <property type="protein sequence ID" value="KAJ3040778.1"/>
    <property type="molecule type" value="Genomic_DNA"/>
</dbReference>
<dbReference type="Gene3D" id="1.10.555.10">
    <property type="entry name" value="Rho GTPase activation protein"/>
    <property type="match status" value="1"/>
</dbReference>
<dbReference type="Proteomes" id="UP001212841">
    <property type="component" value="Unassembled WGS sequence"/>
</dbReference>
<dbReference type="SMART" id="SM00324">
    <property type="entry name" value="RhoGAP"/>
    <property type="match status" value="1"/>
</dbReference>
<keyword evidence="5" id="KW-1185">Reference proteome</keyword>
<feature type="region of interest" description="Disordered" evidence="2">
    <location>
        <begin position="423"/>
        <end position="447"/>
    </location>
</feature>
<dbReference type="PROSITE" id="PS50238">
    <property type="entry name" value="RHOGAP"/>
    <property type="match status" value="1"/>
</dbReference>
<feature type="region of interest" description="Disordered" evidence="2">
    <location>
        <begin position="1"/>
        <end position="117"/>
    </location>
</feature>
<evidence type="ECO:0000313" key="4">
    <source>
        <dbReference type="EMBL" id="KAJ3040778.1"/>
    </source>
</evidence>
<dbReference type="AlphaFoldDB" id="A0AAD5X0M8"/>
<dbReference type="GO" id="GO:0007165">
    <property type="term" value="P:signal transduction"/>
    <property type="evidence" value="ECO:0007669"/>
    <property type="project" value="InterPro"/>
</dbReference>
<sequence length="447" mass="47874">MSRLQVNVNSPGLPPRPLSRPGAYTSSDTEYKSLSDNEEPGSPFDTPSGYGSDWVDERAGLGATGTSTKSFGPTIPPKWSPSAQHAETSRTPLTYSASSNSYSPRPAPQRTGSTSISSLTKTFREKAEIAAKSAAKNTADWHARASQPGGVLARAKEMGAEISVKAREAATEAATAAREAAAAAKTTNVNEVVGGYLKRKDSGSGTRRSYAEDEKPANPVFGSRLVEAVSRSQVEMTGRGGYRIDPSDVPAVVYRSIEFLDICGLEEVGIYRLSGSSKEVAGLKQLFNAGADLDLTTIQIDPHTVSSMFKSFLRELPESILTQQLNAQFSEISAALSASDDPSAATVDPNLLRRIGSVCLQLPRENYALLAFLSAHLYRVQERQALNKMNLGNLQVIFSPTLGMSSSLLAVFIMHHETVLPLPVPPQLKRTPPPPKPRPASVQSNDS</sequence>
<comment type="caution">
    <text evidence="4">The sequence shown here is derived from an EMBL/GenBank/DDBJ whole genome shotgun (WGS) entry which is preliminary data.</text>
</comment>
<feature type="non-terminal residue" evidence="4">
    <location>
        <position position="1"/>
    </location>
</feature>
<feature type="compositionally biased region" description="Pro residues" evidence="2">
    <location>
        <begin position="423"/>
        <end position="438"/>
    </location>
</feature>
<evidence type="ECO:0000313" key="5">
    <source>
        <dbReference type="Proteomes" id="UP001212841"/>
    </source>
</evidence>
<proteinExistence type="predicted"/>
<gene>
    <name evidence="4" type="ORF">HK097_002465</name>
</gene>
<accession>A0AAD5X0M8</accession>
<evidence type="ECO:0000259" key="3">
    <source>
        <dbReference type="PROSITE" id="PS50238"/>
    </source>
</evidence>
<evidence type="ECO:0000256" key="2">
    <source>
        <dbReference type="SAM" id="MobiDB-lite"/>
    </source>
</evidence>
<organism evidence="4 5">
    <name type="scientific">Rhizophlyctis rosea</name>
    <dbReference type="NCBI Taxonomy" id="64517"/>
    <lineage>
        <taxon>Eukaryota</taxon>
        <taxon>Fungi</taxon>
        <taxon>Fungi incertae sedis</taxon>
        <taxon>Chytridiomycota</taxon>
        <taxon>Chytridiomycota incertae sedis</taxon>
        <taxon>Chytridiomycetes</taxon>
        <taxon>Rhizophlyctidales</taxon>
        <taxon>Rhizophlyctidaceae</taxon>
        <taxon>Rhizophlyctis</taxon>
    </lineage>
</organism>
<dbReference type="Pfam" id="PF00620">
    <property type="entry name" value="RhoGAP"/>
    <property type="match status" value="1"/>
</dbReference>
<dbReference type="InterPro" id="IPR000198">
    <property type="entry name" value="RhoGAP_dom"/>
</dbReference>
<dbReference type="PANTHER" id="PTHR23176:SF129">
    <property type="entry name" value="RHO GTPASE ACTIVATING PROTEIN AT 16F, ISOFORM E-RELATED"/>
    <property type="match status" value="1"/>
</dbReference>
<protein>
    <recommendedName>
        <fullName evidence="3">Rho-GAP domain-containing protein</fullName>
    </recommendedName>
</protein>
<reference evidence="4" key="1">
    <citation type="submission" date="2020-05" db="EMBL/GenBank/DDBJ databases">
        <title>Phylogenomic resolution of chytrid fungi.</title>
        <authorList>
            <person name="Stajich J.E."/>
            <person name="Amses K."/>
            <person name="Simmons R."/>
            <person name="Seto K."/>
            <person name="Myers J."/>
            <person name="Bonds A."/>
            <person name="Quandt C.A."/>
            <person name="Barry K."/>
            <person name="Liu P."/>
            <person name="Grigoriev I."/>
            <person name="Longcore J.E."/>
            <person name="James T.Y."/>
        </authorList>
    </citation>
    <scope>NUCLEOTIDE SEQUENCE</scope>
    <source>
        <strain evidence="4">JEL0318</strain>
    </source>
</reference>
<dbReference type="InterPro" id="IPR050729">
    <property type="entry name" value="Rho-GAP"/>
</dbReference>
<keyword evidence="1" id="KW-0343">GTPase activation</keyword>
<dbReference type="GO" id="GO:0005096">
    <property type="term" value="F:GTPase activator activity"/>
    <property type="evidence" value="ECO:0007669"/>
    <property type="project" value="UniProtKB-KW"/>
</dbReference>
<feature type="compositionally biased region" description="Polar residues" evidence="2">
    <location>
        <begin position="81"/>
        <end position="103"/>
    </location>
</feature>
<feature type="region of interest" description="Disordered" evidence="2">
    <location>
        <begin position="197"/>
        <end position="216"/>
    </location>
</feature>
<dbReference type="PANTHER" id="PTHR23176">
    <property type="entry name" value="RHO/RAC/CDC GTPASE-ACTIVATING PROTEIN"/>
    <property type="match status" value="1"/>
</dbReference>
<evidence type="ECO:0000256" key="1">
    <source>
        <dbReference type="ARBA" id="ARBA00022468"/>
    </source>
</evidence>
<name>A0AAD5X0M8_9FUNG</name>
<dbReference type="GO" id="GO:0005737">
    <property type="term" value="C:cytoplasm"/>
    <property type="evidence" value="ECO:0007669"/>
    <property type="project" value="TreeGrafter"/>
</dbReference>
<dbReference type="SUPFAM" id="SSF48350">
    <property type="entry name" value="GTPase activation domain, GAP"/>
    <property type="match status" value="1"/>
</dbReference>
<feature type="domain" description="Rho-GAP" evidence="3">
    <location>
        <begin position="223"/>
        <end position="447"/>
    </location>
</feature>
<dbReference type="InterPro" id="IPR008936">
    <property type="entry name" value="Rho_GTPase_activation_prot"/>
</dbReference>